<comment type="subcellular location">
    <subcellularLocation>
        <location evidence="1">Membrane</location>
        <topology evidence="1">Multi-pass membrane protein</topology>
    </subcellularLocation>
</comment>
<dbReference type="AlphaFoldDB" id="A0A7G5IKC0"/>
<evidence type="ECO:0000256" key="4">
    <source>
        <dbReference type="ARBA" id="ARBA00022989"/>
    </source>
</evidence>
<sequence>MDVLTYEWLTKPLWLWFSFIGVVIVLLAFDLGVLHKDNREIEVKESLILSAFYITLGVAYSGFVWWAFEDARAGATAAEAATLLPGFEAAKLYLTGFVIEKSLAMDNVFVIAMIFTYFAIPRVYQHRVLFWGILGVIVLRAIMIGLGATLVSQFAWVMYIFAVFLIYTGVMMWVTADKEYNVGESKVLKFVKKRFRVTDELHGDRFFVEKPDPQTGRMVRWMTPLMLALIMIEIVDVIFAVDSVPAIFAITTDPFIVYTSNIFAILGLRALYFALAALVHRFHYLKYALAVLLVFIGSKIFVADLLGFEGGKFPASWSLSITFVILFTGIGWSLWKTRDTAPEATPKTTVGYPLGGNKPGDAG</sequence>
<keyword evidence="8" id="KW-1185">Reference proteome</keyword>
<feature type="transmembrane region" description="Helical" evidence="6">
    <location>
        <begin position="103"/>
        <end position="121"/>
    </location>
</feature>
<keyword evidence="4 6" id="KW-1133">Transmembrane helix</keyword>
<gene>
    <name evidence="7" type="ORF">H3309_04850</name>
</gene>
<dbReference type="RefSeq" id="WP_182297635.1">
    <property type="nucleotide sequence ID" value="NZ_CP059851.1"/>
</dbReference>
<comment type="similarity">
    <text evidence="2">Belongs to the TerC family.</text>
</comment>
<dbReference type="KEGG" id="sand:H3309_04850"/>
<protein>
    <submittedName>
        <fullName evidence="7">TerC family protein</fullName>
    </submittedName>
</protein>
<feature type="transmembrane region" description="Helical" evidence="6">
    <location>
        <begin position="287"/>
        <end position="308"/>
    </location>
</feature>
<feature type="transmembrane region" description="Helical" evidence="6">
    <location>
        <begin position="13"/>
        <end position="34"/>
    </location>
</feature>
<evidence type="ECO:0000256" key="5">
    <source>
        <dbReference type="ARBA" id="ARBA00023136"/>
    </source>
</evidence>
<dbReference type="NCBIfam" id="TIGR03718">
    <property type="entry name" value="R_switched_Alx"/>
    <property type="match status" value="1"/>
</dbReference>
<evidence type="ECO:0000313" key="8">
    <source>
        <dbReference type="Proteomes" id="UP000515292"/>
    </source>
</evidence>
<keyword evidence="5 6" id="KW-0472">Membrane</keyword>
<dbReference type="InterPro" id="IPR005496">
    <property type="entry name" value="Integral_membrane_TerC"/>
</dbReference>
<dbReference type="PANTHER" id="PTHR30238:SF0">
    <property type="entry name" value="THYLAKOID MEMBRANE PROTEIN TERC, CHLOROPLASTIC"/>
    <property type="match status" value="1"/>
</dbReference>
<dbReference type="EMBL" id="CP059851">
    <property type="protein sequence ID" value="QMW23812.1"/>
    <property type="molecule type" value="Genomic_DNA"/>
</dbReference>
<organism evidence="7 8">
    <name type="scientific">Sandaracinobacteroides saxicola</name>
    <dbReference type="NCBI Taxonomy" id="2759707"/>
    <lineage>
        <taxon>Bacteria</taxon>
        <taxon>Pseudomonadati</taxon>
        <taxon>Pseudomonadota</taxon>
        <taxon>Alphaproteobacteria</taxon>
        <taxon>Sphingomonadales</taxon>
        <taxon>Sphingosinicellaceae</taxon>
        <taxon>Sandaracinobacteroides</taxon>
    </lineage>
</organism>
<name>A0A7G5IKC0_9SPHN</name>
<feature type="transmembrane region" description="Helical" evidence="6">
    <location>
        <begin position="255"/>
        <end position="275"/>
    </location>
</feature>
<feature type="transmembrane region" description="Helical" evidence="6">
    <location>
        <begin position="314"/>
        <end position="335"/>
    </location>
</feature>
<dbReference type="Pfam" id="PF03741">
    <property type="entry name" value="TerC"/>
    <property type="match status" value="1"/>
</dbReference>
<keyword evidence="3 6" id="KW-0812">Transmembrane</keyword>
<reference evidence="7 8" key="1">
    <citation type="submission" date="2020-07" db="EMBL/GenBank/DDBJ databases">
        <title>Complete genome sequence for Sandaracinobacter sp. M6.</title>
        <authorList>
            <person name="Tang Y."/>
            <person name="Liu Q."/>
            <person name="Guo Z."/>
            <person name="Lei P."/>
            <person name="Huang B."/>
        </authorList>
    </citation>
    <scope>NUCLEOTIDE SEQUENCE [LARGE SCALE GENOMIC DNA]</scope>
    <source>
        <strain evidence="7 8">M6</strain>
    </source>
</reference>
<dbReference type="Proteomes" id="UP000515292">
    <property type="component" value="Chromosome"/>
</dbReference>
<feature type="transmembrane region" description="Helical" evidence="6">
    <location>
        <begin position="46"/>
        <end position="68"/>
    </location>
</feature>
<evidence type="ECO:0000313" key="7">
    <source>
        <dbReference type="EMBL" id="QMW23812.1"/>
    </source>
</evidence>
<feature type="transmembrane region" description="Helical" evidence="6">
    <location>
        <begin position="128"/>
        <end position="150"/>
    </location>
</feature>
<accession>A0A7G5IKC0</accession>
<evidence type="ECO:0000256" key="3">
    <source>
        <dbReference type="ARBA" id="ARBA00022692"/>
    </source>
</evidence>
<proteinExistence type="inferred from homology"/>
<feature type="transmembrane region" description="Helical" evidence="6">
    <location>
        <begin position="156"/>
        <end position="176"/>
    </location>
</feature>
<evidence type="ECO:0000256" key="6">
    <source>
        <dbReference type="SAM" id="Phobius"/>
    </source>
</evidence>
<evidence type="ECO:0000256" key="1">
    <source>
        <dbReference type="ARBA" id="ARBA00004141"/>
    </source>
</evidence>
<dbReference type="InterPro" id="IPR022369">
    <property type="entry name" value="Integral_membrane_TerC_rswitch"/>
</dbReference>
<evidence type="ECO:0000256" key="2">
    <source>
        <dbReference type="ARBA" id="ARBA00007511"/>
    </source>
</evidence>
<dbReference type="GO" id="GO:0016020">
    <property type="term" value="C:membrane"/>
    <property type="evidence" value="ECO:0007669"/>
    <property type="project" value="UniProtKB-SubCell"/>
</dbReference>
<feature type="transmembrane region" description="Helical" evidence="6">
    <location>
        <begin position="225"/>
        <end position="249"/>
    </location>
</feature>
<dbReference type="PANTHER" id="PTHR30238">
    <property type="entry name" value="MEMBRANE BOUND PREDICTED REDOX MODULATOR"/>
    <property type="match status" value="1"/>
</dbReference>